<gene>
    <name evidence="2" type="ORF">GCM10010911_55600</name>
</gene>
<dbReference type="CDD" id="cd01297">
    <property type="entry name" value="D-aminoacylase"/>
    <property type="match status" value="1"/>
</dbReference>
<dbReference type="GO" id="GO:0005829">
    <property type="term" value="C:cytosol"/>
    <property type="evidence" value="ECO:0007669"/>
    <property type="project" value="TreeGrafter"/>
</dbReference>
<dbReference type="PANTHER" id="PTHR11647:SF1">
    <property type="entry name" value="COLLAPSIN RESPONSE MEDIATOR PROTEIN"/>
    <property type="match status" value="1"/>
</dbReference>
<evidence type="ECO:0000313" key="2">
    <source>
        <dbReference type="EMBL" id="GGD89820.1"/>
    </source>
</evidence>
<sequence>MNLMYDIVIRNGTIMDGTGNMAYVADLAIKDGIISGIGKFDEDSAKECIDATGHIVCPGFIDTHVHSDLDLLWDRQHAAGLLQGVTTEILGQDGLSYAPLSADNLRMYHLYLAGLNGAPPIPLDWSSVKEYRSKFDGKVSVNTVYQVPHGALRLETVGFQNVPLSDAMLDKAKEILAISLDEGAVALSTGLSYYPGSYSDTTELVELSKVVAEKNKVYVTHLRTVFQGERFDPVQEALEIGRRAECKVHFSHFRTNARNAGRADELLAPIDEAYRNGLDLSLELYPYPFFSSTGVIYLPPWAVEGGYDRVLERLATPELLEALSSAIEHEQHFLLGGTFSYLPSGKNDDLLGKTFGEGARIRGIKPSRLLCELLLEEKLAVGICGQAPSEPRVVERLEADYLELLSRPYYMVGSDAIYLGETPHPRAYGTFPKLLRLSREKGFSLETMINRMTKVPADRFGLPDRGVLAPGKAADIVIFNPRTVTDTATISCARSAPKGISYVFVNGVTAVREEKPTGLFAGRAVPAIRK</sequence>
<dbReference type="InterPro" id="IPR050378">
    <property type="entry name" value="Metallo-dep_Hydrolases_sf"/>
</dbReference>
<dbReference type="EMBL" id="BMHP01000004">
    <property type="protein sequence ID" value="GGD89820.1"/>
    <property type="molecule type" value="Genomic_DNA"/>
</dbReference>
<dbReference type="Pfam" id="PF07969">
    <property type="entry name" value="Amidohydro_3"/>
    <property type="match status" value="2"/>
</dbReference>
<organism evidence="2 3">
    <name type="scientific">Paenibacillus nasutitermitis</name>
    <dbReference type="NCBI Taxonomy" id="1652958"/>
    <lineage>
        <taxon>Bacteria</taxon>
        <taxon>Bacillati</taxon>
        <taxon>Bacillota</taxon>
        <taxon>Bacilli</taxon>
        <taxon>Bacillales</taxon>
        <taxon>Paenibacillaceae</taxon>
        <taxon>Paenibacillus</taxon>
    </lineage>
</organism>
<dbReference type="InterPro" id="IPR013108">
    <property type="entry name" value="Amidohydro_3"/>
</dbReference>
<proteinExistence type="predicted"/>
<dbReference type="RefSeq" id="WP_188997148.1">
    <property type="nucleotide sequence ID" value="NZ_BMHP01000004.1"/>
</dbReference>
<dbReference type="GO" id="GO:0016812">
    <property type="term" value="F:hydrolase activity, acting on carbon-nitrogen (but not peptide) bonds, in cyclic amides"/>
    <property type="evidence" value="ECO:0007669"/>
    <property type="project" value="TreeGrafter"/>
</dbReference>
<dbReference type="Gene3D" id="3.20.20.140">
    <property type="entry name" value="Metal-dependent hydrolases"/>
    <property type="match status" value="2"/>
</dbReference>
<dbReference type="AlphaFoldDB" id="A0A916ZE51"/>
<accession>A0A916ZE51</accession>
<dbReference type="SUPFAM" id="SSF51556">
    <property type="entry name" value="Metallo-dependent hydrolases"/>
    <property type="match status" value="1"/>
</dbReference>
<evidence type="ECO:0000259" key="1">
    <source>
        <dbReference type="Pfam" id="PF07969"/>
    </source>
</evidence>
<name>A0A916ZE51_9BACL</name>
<reference evidence="2" key="2">
    <citation type="submission" date="2020-09" db="EMBL/GenBank/DDBJ databases">
        <authorList>
            <person name="Sun Q."/>
            <person name="Zhou Y."/>
        </authorList>
    </citation>
    <scope>NUCLEOTIDE SEQUENCE</scope>
    <source>
        <strain evidence="2">CGMCC 1.15178</strain>
    </source>
</reference>
<dbReference type="PANTHER" id="PTHR11647">
    <property type="entry name" value="HYDRANTOINASE/DIHYDROPYRIMIDINASE FAMILY MEMBER"/>
    <property type="match status" value="1"/>
</dbReference>
<comment type="caution">
    <text evidence="2">The sequence shown here is derived from an EMBL/GenBank/DDBJ whole genome shotgun (WGS) entry which is preliminary data.</text>
</comment>
<feature type="domain" description="Amidohydrolase 3" evidence="1">
    <location>
        <begin position="48"/>
        <end position="96"/>
    </location>
</feature>
<protein>
    <submittedName>
        <fullName evidence="2">N-acyl-D-amino-acid deacylase</fullName>
    </submittedName>
</protein>
<dbReference type="Proteomes" id="UP000612456">
    <property type="component" value="Unassembled WGS sequence"/>
</dbReference>
<dbReference type="InterPro" id="IPR011059">
    <property type="entry name" value="Metal-dep_hydrolase_composite"/>
</dbReference>
<evidence type="ECO:0000313" key="3">
    <source>
        <dbReference type="Proteomes" id="UP000612456"/>
    </source>
</evidence>
<keyword evidence="3" id="KW-1185">Reference proteome</keyword>
<reference evidence="2" key="1">
    <citation type="journal article" date="2014" name="Int. J. Syst. Evol. Microbiol.">
        <title>Complete genome sequence of Corynebacterium casei LMG S-19264T (=DSM 44701T), isolated from a smear-ripened cheese.</title>
        <authorList>
            <consortium name="US DOE Joint Genome Institute (JGI-PGF)"/>
            <person name="Walter F."/>
            <person name="Albersmeier A."/>
            <person name="Kalinowski J."/>
            <person name="Ruckert C."/>
        </authorList>
    </citation>
    <scope>NUCLEOTIDE SEQUENCE</scope>
    <source>
        <strain evidence="2">CGMCC 1.15178</strain>
    </source>
</reference>
<dbReference type="SUPFAM" id="SSF51338">
    <property type="entry name" value="Composite domain of metallo-dependent hydrolases"/>
    <property type="match status" value="1"/>
</dbReference>
<feature type="domain" description="Amidohydrolase 3" evidence="1">
    <location>
        <begin position="411"/>
        <end position="509"/>
    </location>
</feature>
<dbReference type="InterPro" id="IPR032466">
    <property type="entry name" value="Metal_Hydrolase"/>
</dbReference>